<dbReference type="Proteomes" id="UP000091820">
    <property type="component" value="Unassembled WGS sequence"/>
</dbReference>
<evidence type="ECO:0000313" key="3">
    <source>
        <dbReference type="Proteomes" id="UP000091820"/>
    </source>
</evidence>
<keyword evidence="1" id="KW-0812">Transmembrane</keyword>
<keyword evidence="1" id="KW-0472">Membrane</keyword>
<proteinExistence type="predicted"/>
<feature type="transmembrane region" description="Helical" evidence="1">
    <location>
        <begin position="203"/>
        <end position="226"/>
    </location>
</feature>
<organism evidence="2 3">
    <name type="scientific">Glossina brevipalpis</name>
    <dbReference type="NCBI Taxonomy" id="37001"/>
    <lineage>
        <taxon>Eukaryota</taxon>
        <taxon>Metazoa</taxon>
        <taxon>Ecdysozoa</taxon>
        <taxon>Arthropoda</taxon>
        <taxon>Hexapoda</taxon>
        <taxon>Insecta</taxon>
        <taxon>Pterygota</taxon>
        <taxon>Neoptera</taxon>
        <taxon>Endopterygota</taxon>
        <taxon>Diptera</taxon>
        <taxon>Brachycera</taxon>
        <taxon>Muscomorpha</taxon>
        <taxon>Hippoboscoidea</taxon>
        <taxon>Glossinidae</taxon>
        <taxon>Glossina</taxon>
    </lineage>
</organism>
<evidence type="ECO:0000313" key="2">
    <source>
        <dbReference type="EnsemblMetazoa" id="GBRI010785-PA"/>
    </source>
</evidence>
<keyword evidence="3" id="KW-1185">Reference proteome</keyword>
<reference evidence="2" key="2">
    <citation type="submission" date="2020-05" db="UniProtKB">
        <authorList>
            <consortium name="EnsemblMetazoa"/>
        </authorList>
    </citation>
    <scope>IDENTIFICATION</scope>
    <source>
        <strain evidence="2">IAEA</strain>
    </source>
</reference>
<dbReference type="VEuPathDB" id="VectorBase:GBRI010785"/>
<dbReference type="AlphaFoldDB" id="A0A1A9W957"/>
<reference evidence="3" key="1">
    <citation type="submission" date="2014-03" db="EMBL/GenBank/DDBJ databases">
        <authorList>
            <person name="Aksoy S."/>
            <person name="Warren W."/>
            <person name="Wilson R.K."/>
        </authorList>
    </citation>
    <scope>NUCLEOTIDE SEQUENCE [LARGE SCALE GENOMIC DNA]</scope>
    <source>
        <strain evidence="3">IAEA</strain>
    </source>
</reference>
<evidence type="ECO:0000256" key="1">
    <source>
        <dbReference type="SAM" id="Phobius"/>
    </source>
</evidence>
<keyword evidence="1" id="KW-1133">Transmembrane helix</keyword>
<sequence length="261" mass="29310">MSKNTKFQISNFSTQQLTLFASSTRNINLNMKSPMNTSTTMECSAALQNVDSAIKGLRMFSISYWSPQNMQTKMRKSVWLGGYDSKMYSPFVPVHIRISFSKSLAKCSEPTINKFKVLSELCVFQLLIDFKLPDDLSPIISSIRCFPSCNKDKLANARNGQDMISTHSLIDECTINDTLDTLDKTNLESSCITSVICRTSSCVMFGLAWLGLACLGLAWFHLIILIRGNVAVTTIPIVCCKIMGHRNFKENFAERLRRAKV</sequence>
<dbReference type="EnsemblMetazoa" id="GBRI010785-RA">
    <property type="protein sequence ID" value="GBRI010785-PA"/>
    <property type="gene ID" value="GBRI010785"/>
</dbReference>
<name>A0A1A9W957_9MUSC</name>
<protein>
    <submittedName>
        <fullName evidence="2">Uncharacterized protein</fullName>
    </submittedName>
</protein>
<accession>A0A1A9W957</accession>